<evidence type="ECO:0000256" key="5">
    <source>
        <dbReference type="SAM" id="Phobius"/>
    </source>
</evidence>
<feature type="transmembrane region" description="Helical" evidence="5">
    <location>
        <begin position="95"/>
        <end position="115"/>
    </location>
</feature>
<dbReference type="GO" id="GO:0016020">
    <property type="term" value="C:membrane"/>
    <property type="evidence" value="ECO:0007669"/>
    <property type="project" value="UniProtKB-SubCell"/>
</dbReference>
<evidence type="ECO:0000256" key="4">
    <source>
        <dbReference type="ARBA" id="ARBA00023136"/>
    </source>
</evidence>
<feature type="transmembrane region" description="Helical" evidence="5">
    <location>
        <begin position="34"/>
        <end position="59"/>
    </location>
</feature>
<comment type="subcellular location">
    <subcellularLocation>
        <location evidence="1">Membrane</location>
        <topology evidence="1">Multi-pass membrane protein</topology>
    </subcellularLocation>
</comment>
<dbReference type="EMBL" id="JACCBU010000001">
    <property type="protein sequence ID" value="NYE69533.1"/>
    <property type="molecule type" value="Genomic_DNA"/>
</dbReference>
<accession>A0A7Y9I3I7</accession>
<evidence type="ECO:0000256" key="1">
    <source>
        <dbReference type="ARBA" id="ARBA00004141"/>
    </source>
</evidence>
<dbReference type="InterPro" id="IPR032808">
    <property type="entry name" value="DoxX"/>
</dbReference>
<evidence type="ECO:0000313" key="6">
    <source>
        <dbReference type="EMBL" id="NYE69533.1"/>
    </source>
</evidence>
<evidence type="ECO:0000313" key="7">
    <source>
        <dbReference type="Proteomes" id="UP000569914"/>
    </source>
</evidence>
<protein>
    <submittedName>
        <fullName evidence="6">Putative membrane protein YphA (DoxX/SURF4 family)</fullName>
    </submittedName>
</protein>
<name>A0A7Y9I3I7_9ACTN</name>
<reference evidence="6 7" key="1">
    <citation type="submission" date="2020-07" db="EMBL/GenBank/DDBJ databases">
        <title>Sequencing the genomes of 1000 actinobacteria strains.</title>
        <authorList>
            <person name="Klenk H.-P."/>
        </authorList>
    </citation>
    <scope>NUCLEOTIDE SEQUENCE [LARGE SCALE GENOMIC DNA]</scope>
    <source>
        <strain evidence="6 7">DSM 22083</strain>
    </source>
</reference>
<sequence>MRIAVWVISGLLALYFLFVGSSKAFVSWESLEALSLGVPVILLKIAGFAEIAGAIGLIVPAATRVLPILTPIAAIGLVGTMIGATAINIGLGQPSVAATTGLAGLLSAFVAWARLAGPAKVTPRAPATPAA</sequence>
<comment type="caution">
    <text evidence="6">The sequence shown here is derived from an EMBL/GenBank/DDBJ whole genome shotgun (WGS) entry which is preliminary data.</text>
</comment>
<dbReference type="Proteomes" id="UP000569914">
    <property type="component" value="Unassembled WGS sequence"/>
</dbReference>
<keyword evidence="3 5" id="KW-1133">Transmembrane helix</keyword>
<dbReference type="AlphaFoldDB" id="A0A7Y9I3I7"/>
<gene>
    <name evidence="6" type="ORF">BKA15_000862</name>
</gene>
<keyword evidence="4 5" id="KW-0472">Membrane</keyword>
<dbReference type="Pfam" id="PF13564">
    <property type="entry name" value="DoxX_2"/>
    <property type="match status" value="1"/>
</dbReference>
<feature type="transmembrane region" description="Helical" evidence="5">
    <location>
        <begin position="66"/>
        <end position="89"/>
    </location>
</feature>
<organism evidence="6 7">
    <name type="scientific">Microlunatus parietis</name>
    <dbReference type="NCBI Taxonomy" id="682979"/>
    <lineage>
        <taxon>Bacteria</taxon>
        <taxon>Bacillati</taxon>
        <taxon>Actinomycetota</taxon>
        <taxon>Actinomycetes</taxon>
        <taxon>Propionibacteriales</taxon>
        <taxon>Propionibacteriaceae</taxon>
        <taxon>Microlunatus</taxon>
    </lineage>
</organism>
<keyword evidence="7" id="KW-1185">Reference proteome</keyword>
<dbReference type="RefSeq" id="WP_179748371.1">
    <property type="nucleotide sequence ID" value="NZ_JACCBU010000001.1"/>
</dbReference>
<keyword evidence="2 5" id="KW-0812">Transmembrane</keyword>
<evidence type="ECO:0000256" key="3">
    <source>
        <dbReference type="ARBA" id="ARBA00022989"/>
    </source>
</evidence>
<proteinExistence type="predicted"/>
<evidence type="ECO:0000256" key="2">
    <source>
        <dbReference type="ARBA" id="ARBA00022692"/>
    </source>
</evidence>